<organism evidence="1 2">
    <name type="scientific">Oryza sativa subsp. japonica</name>
    <name type="common">Rice</name>
    <dbReference type="NCBI Taxonomy" id="39947"/>
    <lineage>
        <taxon>Eukaryota</taxon>
        <taxon>Viridiplantae</taxon>
        <taxon>Streptophyta</taxon>
        <taxon>Embryophyta</taxon>
        <taxon>Tracheophyta</taxon>
        <taxon>Spermatophyta</taxon>
        <taxon>Magnoliopsida</taxon>
        <taxon>Liliopsida</taxon>
        <taxon>Poales</taxon>
        <taxon>Poaceae</taxon>
        <taxon>BOP clade</taxon>
        <taxon>Oryzoideae</taxon>
        <taxon>Oryzeae</taxon>
        <taxon>Oryzinae</taxon>
        <taxon>Oryza</taxon>
        <taxon>Oryza sativa</taxon>
    </lineage>
</organism>
<feature type="non-terminal residue" evidence="1">
    <location>
        <position position="90"/>
    </location>
</feature>
<gene>
    <name evidence="1" type="ordered locus">Os01g0799500</name>
    <name evidence="1" type="ORF">OSNPB_010799500</name>
</gene>
<proteinExistence type="predicted"/>
<name>A0A0P0V9A0_ORYSJ</name>
<reference evidence="1 2" key="3">
    <citation type="journal article" date="2013" name="Rice">
        <title>Improvement of the Oryza sativa Nipponbare reference genome using next generation sequence and optical map data.</title>
        <authorList>
            <person name="Kawahara Y."/>
            <person name="de la Bastide M."/>
            <person name="Hamilton J.P."/>
            <person name="Kanamori H."/>
            <person name="McCombie W.R."/>
            <person name="Ouyang S."/>
            <person name="Schwartz D.C."/>
            <person name="Tanaka T."/>
            <person name="Wu J."/>
            <person name="Zhou S."/>
            <person name="Childs K.L."/>
            <person name="Davidson R.M."/>
            <person name="Lin H."/>
            <person name="Quesada-Ocampo L."/>
            <person name="Vaillancourt B."/>
            <person name="Sakai H."/>
            <person name="Lee S.S."/>
            <person name="Kim J."/>
            <person name="Numa H."/>
            <person name="Itoh T."/>
            <person name="Buell C.R."/>
            <person name="Matsumoto T."/>
        </authorList>
    </citation>
    <scope>NUCLEOTIDE SEQUENCE [LARGE SCALE GENOMIC DNA]</scope>
    <source>
        <strain evidence="2">cv. Nipponbare</strain>
    </source>
</reference>
<protein>
    <submittedName>
        <fullName evidence="1">Os01g0799500 protein</fullName>
    </submittedName>
</protein>
<evidence type="ECO:0000313" key="2">
    <source>
        <dbReference type="Proteomes" id="UP000059680"/>
    </source>
</evidence>
<reference evidence="2" key="1">
    <citation type="journal article" date="2005" name="Nature">
        <title>The map-based sequence of the rice genome.</title>
        <authorList>
            <consortium name="International rice genome sequencing project (IRGSP)"/>
            <person name="Matsumoto T."/>
            <person name="Wu J."/>
            <person name="Kanamori H."/>
            <person name="Katayose Y."/>
            <person name="Fujisawa M."/>
            <person name="Namiki N."/>
            <person name="Mizuno H."/>
            <person name="Yamamoto K."/>
            <person name="Antonio B.A."/>
            <person name="Baba T."/>
            <person name="Sakata K."/>
            <person name="Nagamura Y."/>
            <person name="Aoki H."/>
            <person name="Arikawa K."/>
            <person name="Arita K."/>
            <person name="Bito T."/>
            <person name="Chiden Y."/>
            <person name="Fujitsuka N."/>
            <person name="Fukunaka R."/>
            <person name="Hamada M."/>
            <person name="Harada C."/>
            <person name="Hayashi A."/>
            <person name="Hijishita S."/>
            <person name="Honda M."/>
            <person name="Hosokawa S."/>
            <person name="Ichikawa Y."/>
            <person name="Idonuma A."/>
            <person name="Iijima M."/>
            <person name="Ikeda M."/>
            <person name="Ikeno M."/>
            <person name="Ito K."/>
            <person name="Ito S."/>
            <person name="Ito T."/>
            <person name="Ito Y."/>
            <person name="Ito Y."/>
            <person name="Iwabuchi A."/>
            <person name="Kamiya K."/>
            <person name="Karasawa W."/>
            <person name="Kurita K."/>
            <person name="Katagiri S."/>
            <person name="Kikuta A."/>
            <person name="Kobayashi H."/>
            <person name="Kobayashi N."/>
            <person name="Machita K."/>
            <person name="Maehara T."/>
            <person name="Masukawa M."/>
            <person name="Mizubayashi T."/>
            <person name="Mukai Y."/>
            <person name="Nagasaki H."/>
            <person name="Nagata Y."/>
            <person name="Naito S."/>
            <person name="Nakashima M."/>
            <person name="Nakama Y."/>
            <person name="Nakamichi Y."/>
            <person name="Nakamura M."/>
            <person name="Meguro A."/>
            <person name="Negishi M."/>
            <person name="Ohta I."/>
            <person name="Ohta T."/>
            <person name="Okamoto M."/>
            <person name="Ono N."/>
            <person name="Saji S."/>
            <person name="Sakaguchi M."/>
            <person name="Sakai K."/>
            <person name="Shibata M."/>
            <person name="Shimokawa T."/>
            <person name="Song J."/>
            <person name="Takazaki Y."/>
            <person name="Terasawa K."/>
            <person name="Tsugane M."/>
            <person name="Tsuji K."/>
            <person name="Ueda S."/>
            <person name="Waki K."/>
            <person name="Yamagata H."/>
            <person name="Yamamoto M."/>
            <person name="Yamamoto S."/>
            <person name="Yamane H."/>
            <person name="Yoshiki S."/>
            <person name="Yoshihara R."/>
            <person name="Yukawa K."/>
            <person name="Zhong H."/>
            <person name="Yano M."/>
            <person name="Yuan Q."/>
            <person name="Ouyang S."/>
            <person name="Liu J."/>
            <person name="Jones K.M."/>
            <person name="Gansberger K."/>
            <person name="Moffat K."/>
            <person name="Hill J."/>
            <person name="Bera J."/>
            <person name="Fadrosh D."/>
            <person name="Jin S."/>
            <person name="Johri S."/>
            <person name="Kim M."/>
            <person name="Overton L."/>
            <person name="Reardon M."/>
            <person name="Tsitrin T."/>
            <person name="Vuong H."/>
            <person name="Weaver B."/>
            <person name="Ciecko A."/>
            <person name="Tallon L."/>
            <person name="Jackson J."/>
            <person name="Pai G."/>
            <person name="Aken S.V."/>
            <person name="Utterback T."/>
            <person name="Reidmuller S."/>
            <person name="Feldblyum T."/>
            <person name="Hsiao J."/>
            <person name="Zismann V."/>
            <person name="Iobst S."/>
            <person name="de Vazeille A.R."/>
            <person name="Buell C.R."/>
            <person name="Ying K."/>
            <person name="Li Y."/>
            <person name="Lu T."/>
            <person name="Huang Y."/>
            <person name="Zhao Q."/>
            <person name="Feng Q."/>
            <person name="Zhang L."/>
            <person name="Zhu J."/>
            <person name="Weng Q."/>
            <person name="Mu J."/>
            <person name="Lu Y."/>
            <person name="Fan D."/>
            <person name="Liu Y."/>
            <person name="Guan J."/>
            <person name="Zhang Y."/>
            <person name="Yu S."/>
            <person name="Liu X."/>
            <person name="Zhang Y."/>
            <person name="Hong G."/>
            <person name="Han B."/>
            <person name="Choisne N."/>
            <person name="Demange N."/>
            <person name="Orjeda G."/>
            <person name="Samain S."/>
            <person name="Cattolico L."/>
            <person name="Pelletier E."/>
            <person name="Couloux A."/>
            <person name="Segurens B."/>
            <person name="Wincker P."/>
            <person name="D'Hont A."/>
            <person name="Scarpelli C."/>
            <person name="Weissenbach J."/>
            <person name="Salanoubat M."/>
            <person name="Quetier F."/>
            <person name="Yu Y."/>
            <person name="Kim H.R."/>
            <person name="Rambo T."/>
            <person name="Currie J."/>
            <person name="Collura K."/>
            <person name="Luo M."/>
            <person name="Yang T."/>
            <person name="Ammiraju J.S.S."/>
            <person name="Engler F."/>
            <person name="Soderlund C."/>
            <person name="Wing R.A."/>
            <person name="Palmer L.E."/>
            <person name="de la Bastide M."/>
            <person name="Spiegel L."/>
            <person name="Nascimento L."/>
            <person name="Zutavern T."/>
            <person name="O'Shaughnessy A."/>
            <person name="Dike S."/>
            <person name="Dedhia N."/>
            <person name="Preston R."/>
            <person name="Balija V."/>
            <person name="McCombie W.R."/>
            <person name="Chow T."/>
            <person name="Chen H."/>
            <person name="Chung M."/>
            <person name="Chen C."/>
            <person name="Shaw J."/>
            <person name="Wu H."/>
            <person name="Hsiao K."/>
            <person name="Chao Y."/>
            <person name="Chu M."/>
            <person name="Cheng C."/>
            <person name="Hour A."/>
            <person name="Lee P."/>
            <person name="Lin S."/>
            <person name="Lin Y."/>
            <person name="Liou J."/>
            <person name="Liu S."/>
            <person name="Hsing Y."/>
            <person name="Raghuvanshi S."/>
            <person name="Mohanty A."/>
            <person name="Bharti A.K."/>
            <person name="Gaur A."/>
            <person name="Gupta V."/>
            <person name="Kumar D."/>
            <person name="Ravi V."/>
            <person name="Vij S."/>
            <person name="Kapur A."/>
            <person name="Khurana P."/>
            <person name="Khurana P."/>
            <person name="Khurana J.P."/>
            <person name="Tyagi A.K."/>
            <person name="Gaikwad K."/>
            <person name="Singh A."/>
            <person name="Dalal V."/>
            <person name="Srivastava S."/>
            <person name="Dixit A."/>
            <person name="Pal A.K."/>
            <person name="Ghazi I.A."/>
            <person name="Yadav M."/>
            <person name="Pandit A."/>
            <person name="Bhargava A."/>
            <person name="Sureshbabu K."/>
            <person name="Batra K."/>
            <person name="Sharma T.R."/>
            <person name="Mohapatra T."/>
            <person name="Singh N.K."/>
            <person name="Messing J."/>
            <person name="Nelson A.B."/>
            <person name="Fuks G."/>
            <person name="Kavchok S."/>
            <person name="Keizer G."/>
            <person name="Linton E."/>
            <person name="Llaca V."/>
            <person name="Song R."/>
            <person name="Tanyolac B."/>
            <person name="Young S."/>
            <person name="Ho-Il K."/>
            <person name="Hahn J.H."/>
            <person name="Sangsakoo G."/>
            <person name="Vanavichit A."/>
            <person name="de Mattos Luiz.A.T."/>
            <person name="Zimmer P.D."/>
            <person name="Malone G."/>
            <person name="Dellagostin O."/>
            <person name="de Oliveira A.C."/>
            <person name="Bevan M."/>
            <person name="Bancroft I."/>
            <person name="Minx P."/>
            <person name="Cordum H."/>
            <person name="Wilson R."/>
            <person name="Cheng Z."/>
            <person name="Jin W."/>
            <person name="Jiang J."/>
            <person name="Leong S.A."/>
            <person name="Iwama H."/>
            <person name="Gojobori T."/>
            <person name="Itoh T."/>
            <person name="Niimura Y."/>
            <person name="Fujii Y."/>
            <person name="Habara T."/>
            <person name="Sakai H."/>
            <person name="Sato Y."/>
            <person name="Wilson G."/>
            <person name="Kumar K."/>
            <person name="McCouch S."/>
            <person name="Juretic N."/>
            <person name="Hoen D."/>
            <person name="Wright S."/>
            <person name="Bruskiewich R."/>
            <person name="Bureau T."/>
            <person name="Miyao A."/>
            <person name="Hirochika H."/>
            <person name="Nishikawa T."/>
            <person name="Kadowaki K."/>
            <person name="Sugiura M."/>
            <person name="Burr B."/>
            <person name="Sasaki T."/>
        </authorList>
    </citation>
    <scope>NUCLEOTIDE SEQUENCE [LARGE SCALE GENOMIC DNA]</scope>
    <source>
        <strain evidence="2">cv. Nipponbare</strain>
    </source>
</reference>
<sequence>MGGRSDGPSQCTIRATATRKHLRAAMSTGPLLRMHHALYHRIFISVPSRARDDQAGNTASINVTKMYRPAGWIQEQNFFFEGLNYTVSST</sequence>
<dbReference type="Proteomes" id="UP000059680">
    <property type="component" value="Chromosome 1"/>
</dbReference>
<reference evidence="1 2" key="2">
    <citation type="journal article" date="2013" name="Plant Cell Physiol.">
        <title>Rice Annotation Project Database (RAP-DB): an integrative and interactive database for rice genomics.</title>
        <authorList>
            <person name="Sakai H."/>
            <person name="Lee S.S."/>
            <person name="Tanaka T."/>
            <person name="Numa H."/>
            <person name="Kim J."/>
            <person name="Kawahara Y."/>
            <person name="Wakimoto H."/>
            <person name="Yang C.C."/>
            <person name="Iwamoto M."/>
            <person name="Abe T."/>
            <person name="Yamada Y."/>
            <person name="Muto A."/>
            <person name="Inokuchi H."/>
            <person name="Ikemura T."/>
            <person name="Matsumoto T."/>
            <person name="Sasaki T."/>
            <person name="Itoh T."/>
        </authorList>
    </citation>
    <scope>NUCLEOTIDE SEQUENCE [LARGE SCALE GENOMIC DNA]</scope>
    <source>
        <strain evidence="2">cv. Nipponbare</strain>
    </source>
</reference>
<dbReference type="AlphaFoldDB" id="A0A0P0V9A0"/>
<dbReference type="Gramene" id="Os01t0799500-02">
    <property type="protein sequence ID" value="Os01t0799500-02"/>
    <property type="gene ID" value="Os01g0799500"/>
</dbReference>
<keyword evidence="2" id="KW-1185">Reference proteome</keyword>
<evidence type="ECO:0000313" key="1">
    <source>
        <dbReference type="EMBL" id="BAS74784.1"/>
    </source>
</evidence>
<accession>A0A0P0V9A0</accession>
<dbReference type="EMBL" id="AP014957">
    <property type="protein sequence ID" value="BAS74784.1"/>
    <property type="molecule type" value="Genomic_DNA"/>
</dbReference>
<dbReference type="ExpressionAtlas" id="A0A0P0V9A0">
    <property type="expression patterns" value="baseline and differential"/>
</dbReference>